<protein>
    <submittedName>
        <fullName evidence="5">Cytochrome p450 71a26-like protein</fullName>
    </submittedName>
</protein>
<feature type="compositionally biased region" description="Low complexity" evidence="2">
    <location>
        <begin position="510"/>
        <end position="534"/>
    </location>
</feature>
<dbReference type="Gene3D" id="1.10.630.10">
    <property type="entry name" value="Cytochrome P450"/>
    <property type="match status" value="1"/>
</dbReference>
<dbReference type="Gene3D" id="1.25.10.10">
    <property type="entry name" value="Leucine-rich Repeat Variant"/>
    <property type="match status" value="2"/>
</dbReference>
<gene>
    <name evidence="5" type="ORF">L195_g001634</name>
</gene>
<feature type="compositionally biased region" description="Basic and acidic residues" evidence="2">
    <location>
        <begin position="678"/>
        <end position="688"/>
    </location>
</feature>
<dbReference type="SUPFAM" id="SSF48371">
    <property type="entry name" value="ARM repeat"/>
    <property type="match status" value="1"/>
</dbReference>
<keyword evidence="3" id="KW-0812">Transmembrane</keyword>
<dbReference type="InterPro" id="IPR022771">
    <property type="entry name" value="WAPL_C"/>
</dbReference>
<dbReference type="GO" id="GO:0016705">
    <property type="term" value="F:oxidoreductase activity, acting on paired donors, with incorporation or reduction of molecular oxygen"/>
    <property type="evidence" value="ECO:0007669"/>
    <property type="project" value="InterPro"/>
</dbReference>
<reference evidence="5 6" key="2">
    <citation type="journal article" date="2017" name="Front. Plant Sci.">
        <title>Gene Classification and Mining of Molecular Markers Useful in Red Clover (Trifolium pratense) Breeding.</title>
        <authorList>
            <person name="Istvanek J."/>
            <person name="Dluhosova J."/>
            <person name="Dluhos P."/>
            <person name="Patkova L."/>
            <person name="Nedelnik J."/>
            <person name="Repkova J."/>
        </authorList>
    </citation>
    <scope>NUCLEOTIDE SEQUENCE [LARGE SCALE GENOMIC DNA]</scope>
    <source>
        <strain evidence="6">cv. Tatra</strain>
        <tissue evidence="5">Young leaves</tissue>
    </source>
</reference>
<feature type="non-terminal residue" evidence="5">
    <location>
        <position position="1308"/>
    </location>
</feature>
<accession>A0A2K3NQ81</accession>
<feature type="region of interest" description="Disordered" evidence="2">
    <location>
        <begin position="1"/>
        <end position="34"/>
    </location>
</feature>
<dbReference type="STRING" id="57577.A0A2K3NQ81"/>
<sequence length="1308" mass="145489">MIVRTYGRRNRSISGTCSSSSLNDDVSEPFDSSQEQDPLFGNFAFSSQDSSSQWSFFDSDPNSIDDLCGAGRRESKRVKSDSGKNGFSFPATSTLMEAQEFGEMMEHVDEVNFALDGLRKGQPVRIRRASLVSLLSICGTTQKRRLLRSQGMAKTIVDALLGLTLDDSPSNLAAATLFYILTSEGQDDHLLESPCSIQFLIKLLRPIVSTAIKEKAPSFGSKLLSLRQNDDMQKKSTSRFDSSSVAVFSRVQEVLVNCKELKATCQNNSGIERPELCPKWLTLLTMEKACLSAISLDETSGAVRKTGGNFKEKLREHGGLDAVFDVTMNCHSDLKNWKDCSSLSTEDLKNDKRLKSLTLLLKCLKIMENATFLSKDNQTHLLGMKGKLSPKATPLSFTELIIIVIKMLSDLCLRRSASAVSIVNKLNDPISMVSDDSEWDQLRYKENKPVSISSNGNYYGVERASSIKNSNVSHKTQLLTCARLERSLSVSETPSTSTTDTYSLKMRINSSTSGSCSGLSKSSNSKKSTTQNSSRKNVHFTEGSSVIVLDDSPDPFAFDEDDSGLSKSSYCKKSMTQNSSRKNVQFTKGAPVVILEDSQDPFAFDEEDSGLSKSSYCKNSMTLNSSRKNVQFTERTPVVILEDSQDPYAFDEDDIAPSKWDLLSGKQKKSSPKKHKVANREFENERQSQTKMSQEESSDGNVNCSSSDITYEEDSSLLTDCLLTAVKVLMNLTNDNPIGCQLIAANGGLEAMSMLIAGHFPSFSSSSSFAQIKENSLRTEKDHLCDRHLTDNELDFLVAILGLLVNLVEKDGRNRSRLAAASVLLPSSEGLDQEVRRDVIQLLCSIFLANKGESEVGAGEDKKFELTDEAAVLQGEKEAEKMIVEAYSALLLAFLSTESKSIRAAIADNLPDHNLASLVPVLDRFVEFHLSLDMISPETHKTVSEKNFYSFPMLFFTIFPLFLSLFFIIKWYFNNSVTTRNSPPSPPRLPLLGNLHQIGLFPHRSLQTLAHKYGPLMLLYLGKVPVIIVSSADAASKVMKTHDLVFSDRPQRKIFDIMLYGSKDVASCAYGEYWRQVRSLSVLHLLSNKRVQSYRRVREEETAKMMQSIQEKNSSVDLSELCSTITNDITCRVALGKRYSEEGGVFPELMLEFGELLEKVAKHLDEFFEEVIEQHISGKISDGHVGEESNDFVDILLSVQKSNAVGFSIDRTAIKGLLLDMFAAGTDTTYTVLEWAMTELLRHQTVMHKLQDEVRTVVGNKTHVTEEDLVNMNYLKAVIKETLRLHVPIPLLVPRKSMEDVKLNGYDI</sequence>
<evidence type="ECO:0000256" key="1">
    <source>
        <dbReference type="ARBA" id="ARBA00006854"/>
    </source>
</evidence>
<dbReference type="PANTHER" id="PTHR22100">
    <property type="entry name" value="WINGS APART-LIKE PROTEIN HOMOLOG"/>
    <property type="match status" value="1"/>
</dbReference>
<dbReference type="GO" id="GO:0004497">
    <property type="term" value="F:monooxygenase activity"/>
    <property type="evidence" value="ECO:0007669"/>
    <property type="project" value="InterPro"/>
</dbReference>
<feature type="compositionally biased region" description="Polar residues" evidence="2">
    <location>
        <begin position="12"/>
        <end position="34"/>
    </location>
</feature>
<keyword evidence="3" id="KW-0472">Membrane</keyword>
<keyword evidence="3" id="KW-1133">Transmembrane helix</keyword>
<comment type="similarity">
    <text evidence="1">Belongs to the WAPL family.</text>
</comment>
<organism evidence="5 6">
    <name type="scientific">Trifolium pratense</name>
    <name type="common">Red clover</name>
    <dbReference type="NCBI Taxonomy" id="57577"/>
    <lineage>
        <taxon>Eukaryota</taxon>
        <taxon>Viridiplantae</taxon>
        <taxon>Streptophyta</taxon>
        <taxon>Embryophyta</taxon>
        <taxon>Tracheophyta</taxon>
        <taxon>Spermatophyta</taxon>
        <taxon>Magnoliopsida</taxon>
        <taxon>eudicotyledons</taxon>
        <taxon>Gunneridae</taxon>
        <taxon>Pentapetalae</taxon>
        <taxon>rosids</taxon>
        <taxon>fabids</taxon>
        <taxon>Fabales</taxon>
        <taxon>Fabaceae</taxon>
        <taxon>Papilionoideae</taxon>
        <taxon>50 kb inversion clade</taxon>
        <taxon>NPAAA clade</taxon>
        <taxon>Hologalegina</taxon>
        <taxon>IRL clade</taxon>
        <taxon>Trifolieae</taxon>
        <taxon>Trifolium</taxon>
    </lineage>
</organism>
<dbReference type="PRINTS" id="PR00385">
    <property type="entry name" value="P450"/>
</dbReference>
<evidence type="ECO:0000313" key="5">
    <source>
        <dbReference type="EMBL" id="PNY05191.1"/>
    </source>
</evidence>
<feature type="region of interest" description="Disordered" evidence="2">
    <location>
        <begin position="662"/>
        <end position="705"/>
    </location>
</feature>
<dbReference type="Pfam" id="PF07814">
    <property type="entry name" value="WAPL"/>
    <property type="match status" value="1"/>
</dbReference>
<dbReference type="InterPro" id="IPR016024">
    <property type="entry name" value="ARM-type_fold"/>
</dbReference>
<comment type="caution">
    <text evidence="5">The sequence shown here is derived from an EMBL/GenBank/DDBJ whole genome shotgun (WGS) entry which is preliminary data.</text>
</comment>
<dbReference type="GO" id="GO:0020037">
    <property type="term" value="F:heme binding"/>
    <property type="evidence" value="ECO:0007669"/>
    <property type="project" value="InterPro"/>
</dbReference>
<feature type="compositionally biased region" description="Basic residues" evidence="2">
    <location>
        <begin position="1"/>
        <end position="11"/>
    </location>
</feature>
<feature type="domain" description="Wings apart-like protein C-terminal" evidence="4">
    <location>
        <begin position="93"/>
        <end position="465"/>
    </location>
</feature>
<dbReference type="FunFam" id="1.25.10.10:FF:000519">
    <property type="entry name" value="WAPL (Wings apart-like protein regulation of heterochromatin) protein"/>
    <property type="match status" value="1"/>
</dbReference>
<dbReference type="Pfam" id="PF00067">
    <property type="entry name" value="p450"/>
    <property type="match status" value="1"/>
</dbReference>
<dbReference type="GO" id="GO:0005506">
    <property type="term" value="F:iron ion binding"/>
    <property type="evidence" value="ECO:0007669"/>
    <property type="project" value="InterPro"/>
</dbReference>
<evidence type="ECO:0000313" key="6">
    <source>
        <dbReference type="Proteomes" id="UP000236291"/>
    </source>
</evidence>
<dbReference type="PRINTS" id="PR00463">
    <property type="entry name" value="EP450I"/>
</dbReference>
<feature type="region of interest" description="Disordered" evidence="2">
    <location>
        <begin position="510"/>
        <end position="537"/>
    </location>
</feature>
<dbReference type="InterPro" id="IPR039874">
    <property type="entry name" value="WAPL"/>
</dbReference>
<name>A0A2K3NQ81_TRIPR</name>
<dbReference type="EMBL" id="ASHM01000675">
    <property type="protein sequence ID" value="PNY05191.1"/>
    <property type="molecule type" value="Genomic_DNA"/>
</dbReference>
<dbReference type="InterPro" id="IPR036396">
    <property type="entry name" value="Cyt_P450_sf"/>
</dbReference>
<evidence type="ECO:0000256" key="2">
    <source>
        <dbReference type="SAM" id="MobiDB-lite"/>
    </source>
</evidence>
<reference evidence="5 6" key="1">
    <citation type="journal article" date="2014" name="Am. J. Bot.">
        <title>Genome assembly and annotation for red clover (Trifolium pratense; Fabaceae).</title>
        <authorList>
            <person name="Istvanek J."/>
            <person name="Jaros M."/>
            <person name="Krenek A."/>
            <person name="Repkova J."/>
        </authorList>
    </citation>
    <scope>NUCLEOTIDE SEQUENCE [LARGE SCALE GENOMIC DNA]</scope>
    <source>
        <strain evidence="6">cv. Tatra</strain>
        <tissue evidence="5">Young leaves</tissue>
    </source>
</reference>
<dbReference type="InterPro" id="IPR001128">
    <property type="entry name" value="Cyt_P450"/>
</dbReference>
<dbReference type="Proteomes" id="UP000236291">
    <property type="component" value="Unassembled WGS sequence"/>
</dbReference>
<proteinExistence type="inferred from homology"/>
<evidence type="ECO:0000259" key="4">
    <source>
        <dbReference type="Pfam" id="PF07814"/>
    </source>
</evidence>
<feature type="compositionally biased region" description="Basic residues" evidence="2">
    <location>
        <begin position="666"/>
        <end position="677"/>
    </location>
</feature>
<evidence type="ECO:0000256" key="3">
    <source>
        <dbReference type="SAM" id="Phobius"/>
    </source>
</evidence>
<dbReference type="InterPro" id="IPR002401">
    <property type="entry name" value="Cyt_P450_E_grp-I"/>
</dbReference>
<dbReference type="InterPro" id="IPR011989">
    <property type="entry name" value="ARM-like"/>
</dbReference>
<feature type="transmembrane region" description="Helical" evidence="3">
    <location>
        <begin position="948"/>
        <end position="973"/>
    </location>
</feature>
<dbReference type="SUPFAM" id="SSF48264">
    <property type="entry name" value="Cytochrome P450"/>
    <property type="match status" value="1"/>
</dbReference>
<dbReference type="PANTHER" id="PTHR22100:SF13">
    <property type="entry name" value="WINGS APART-LIKE PROTEIN HOMOLOG"/>
    <property type="match status" value="1"/>
</dbReference>